<dbReference type="Proteomes" id="UP000009875">
    <property type="component" value="Unassembled WGS sequence"/>
</dbReference>
<keyword evidence="9" id="KW-1185">Reference proteome</keyword>
<dbReference type="EMBL" id="AGXA01000005">
    <property type="protein sequence ID" value="EKU94096.1"/>
    <property type="molecule type" value="Genomic_DNA"/>
</dbReference>
<evidence type="ECO:0000259" key="6">
    <source>
        <dbReference type="PROSITE" id="PS50043"/>
    </source>
</evidence>
<feature type="domain" description="Response regulatory" evidence="7">
    <location>
        <begin position="3"/>
        <end position="119"/>
    </location>
</feature>
<evidence type="ECO:0000259" key="7">
    <source>
        <dbReference type="PROSITE" id="PS50110"/>
    </source>
</evidence>
<dbReference type="InterPro" id="IPR058245">
    <property type="entry name" value="NreC/VraR/RcsB-like_REC"/>
</dbReference>
<dbReference type="PROSITE" id="PS50110">
    <property type="entry name" value="RESPONSE_REGULATORY"/>
    <property type="match status" value="1"/>
</dbReference>
<dbReference type="PROSITE" id="PS50043">
    <property type="entry name" value="HTH_LUXR_2"/>
    <property type="match status" value="1"/>
</dbReference>
<dbReference type="GO" id="GO:0006355">
    <property type="term" value="P:regulation of DNA-templated transcription"/>
    <property type="evidence" value="ECO:0007669"/>
    <property type="project" value="InterPro"/>
</dbReference>
<evidence type="ECO:0000256" key="4">
    <source>
        <dbReference type="ARBA" id="ARBA00023163"/>
    </source>
</evidence>
<dbReference type="OrthoDB" id="9759232at2"/>
<dbReference type="GO" id="GO:0003677">
    <property type="term" value="F:DNA binding"/>
    <property type="evidence" value="ECO:0007669"/>
    <property type="project" value="UniProtKB-KW"/>
</dbReference>
<dbReference type="SUPFAM" id="SSF46894">
    <property type="entry name" value="C-terminal effector domain of the bipartite response regulators"/>
    <property type="match status" value="1"/>
</dbReference>
<evidence type="ECO:0008006" key="10">
    <source>
        <dbReference type="Google" id="ProtNLM"/>
    </source>
</evidence>
<dbReference type="SUPFAM" id="SSF52172">
    <property type="entry name" value="CheY-like"/>
    <property type="match status" value="1"/>
</dbReference>
<evidence type="ECO:0000256" key="3">
    <source>
        <dbReference type="ARBA" id="ARBA00023125"/>
    </source>
</evidence>
<gene>
    <name evidence="8" type="ORF">HMPREF9698_00408</name>
</gene>
<evidence type="ECO:0000256" key="5">
    <source>
        <dbReference type="PROSITE-ProRule" id="PRU00169"/>
    </source>
</evidence>
<accession>K9EDX6</accession>
<keyword evidence="4" id="KW-0804">Transcription</keyword>
<dbReference type="InterPro" id="IPR001789">
    <property type="entry name" value="Sig_transdc_resp-reg_receiver"/>
</dbReference>
<proteinExistence type="predicted"/>
<dbReference type="PANTHER" id="PTHR43214:SF40">
    <property type="entry name" value="TRANSCRIPTIONAL REGULATORY PROTEIN LNRK"/>
    <property type="match status" value="1"/>
</dbReference>
<dbReference type="eggNOG" id="COG2197">
    <property type="taxonomic scope" value="Bacteria"/>
</dbReference>
<name>K9EDX6_9LACT</name>
<feature type="domain" description="HTH luxR-type" evidence="6">
    <location>
        <begin position="148"/>
        <end position="213"/>
    </location>
</feature>
<sequence length="215" mass="24158">MIKILLAEDQALVRESLKLMIEMDSDLKVTGLAQNGQEALELCRDQAFDLALLDIRMPVMTGLEAARTIRKKWPDLIILMLTTFNDEDYALEALKYGVRGYLLKDGEADRLTQSIKSAYKGGLVLEDQVAAKVLPQLIKQARPSQVKDQVKTGNLTERELQILTYLGRGLSNQEISQELFLSVGTVKNLVSTLLDKLELRDRTQLAIYAIHNNIT</sequence>
<reference evidence="8 9" key="1">
    <citation type="submission" date="2012-09" db="EMBL/GenBank/DDBJ databases">
        <title>The Genome Sequence of Alloiococcus otitis ATCC 51267.</title>
        <authorList>
            <consortium name="The Broad Institute Genome Sequencing Platform"/>
            <person name="Earl A."/>
            <person name="Ward D."/>
            <person name="Feldgarden M."/>
            <person name="Gevers D."/>
            <person name="Huys G."/>
            <person name="Walker B."/>
            <person name="Young S.K."/>
            <person name="Zeng Q."/>
            <person name="Gargeya S."/>
            <person name="Fitzgerald M."/>
            <person name="Haas B."/>
            <person name="Abouelleil A."/>
            <person name="Alvarado L."/>
            <person name="Arachchi H.M."/>
            <person name="Berlin A.M."/>
            <person name="Chapman S.B."/>
            <person name="Goldberg J."/>
            <person name="Griggs A."/>
            <person name="Gujja S."/>
            <person name="Hansen M."/>
            <person name="Howarth C."/>
            <person name="Imamovic A."/>
            <person name="Larimer J."/>
            <person name="McCowen C."/>
            <person name="Montmayeur A."/>
            <person name="Murphy C."/>
            <person name="Neiman D."/>
            <person name="Pearson M."/>
            <person name="Priest M."/>
            <person name="Roberts A."/>
            <person name="Saif S."/>
            <person name="Shea T."/>
            <person name="Sisk P."/>
            <person name="Sykes S."/>
            <person name="Wortman J."/>
            <person name="Nusbaum C."/>
            <person name="Birren B."/>
        </authorList>
    </citation>
    <scope>NUCLEOTIDE SEQUENCE [LARGE SCALE GENOMIC DNA]</scope>
    <source>
        <strain evidence="8 9">ATCC 51267</strain>
    </source>
</reference>
<dbReference type="Pfam" id="PF00072">
    <property type="entry name" value="Response_reg"/>
    <property type="match status" value="1"/>
</dbReference>
<dbReference type="SMART" id="SM00421">
    <property type="entry name" value="HTH_LUXR"/>
    <property type="match status" value="1"/>
</dbReference>
<dbReference type="GO" id="GO:0000160">
    <property type="term" value="P:phosphorelay signal transduction system"/>
    <property type="evidence" value="ECO:0007669"/>
    <property type="project" value="InterPro"/>
</dbReference>
<dbReference type="PRINTS" id="PR00038">
    <property type="entry name" value="HTHLUXR"/>
</dbReference>
<organism evidence="8 9">
    <name type="scientific">Alloiococcus otitis ATCC 51267</name>
    <dbReference type="NCBI Taxonomy" id="883081"/>
    <lineage>
        <taxon>Bacteria</taxon>
        <taxon>Bacillati</taxon>
        <taxon>Bacillota</taxon>
        <taxon>Bacilli</taxon>
        <taxon>Lactobacillales</taxon>
        <taxon>Carnobacteriaceae</taxon>
        <taxon>Alloiococcus</taxon>
    </lineage>
</organism>
<keyword evidence="3" id="KW-0238">DNA-binding</keyword>
<dbReference type="Pfam" id="PF00196">
    <property type="entry name" value="GerE"/>
    <property type="match status" value="1"/>
</dbReference>
<dbReference type="InterPro" id="IPR039420">
    <property type="entry name" value="WalR-like"/>
</dbReference>
<comment type="caution">
    <text evidence="8">The sequence shown here is derived from an EMBL/GenBank/DDBJ whole genome shotgun (WGS) entry which is preliminary data.</text>
</comment>
<dbReference type="HOGENOM" id="CLU_000445_90_10_9"/>
<evidence type="ECO:0000313" key="9">
    <source>
        <dbReference type="Proteomes" id="UP000009875"/>
    </source>
</evidence>
<dbReference type="InterPro" id="IPR011006">
    <property type="entry name" value="CheY-like_superfamily"/>
</dbReference>
<dbReference type="InterPro" id="IPR000792">
    <property type="entry name" value="Tscrpt_reg_LuxR_C"/>
</dbReference>
<evidence type="ECO:0000256" key="1">
    <source>
        <dbReference type="ARBA" id="ARBA00022553"/>
    </source>
</evidence>
<dbReference type="STRING" id="883081.HMPREF9698_00408"/>
<keyword evidence="2" id="KW-0805">Transcription regulation</keyword>
<dbReference type="Gene3D" id="3.40.50.2300">
    <property type="match status" value="1"/>
</dbReference>
<dbReference type="SMART" id="SM00448">
    <property type="entry name" value="REC"/>
    <property type="match status" value="1"/>
</dbReference>
<keyword evidence="1 5" id="KW-0597">Phosphoprotein</keyword>
<dbReference type="CDD" id="cd17535">
    <property type="entry name" value="REC_NarL-like"/>
    <property type="match status" value="1"/>
</dbReference>
<evidence type="ECO:0000256" key="2">
    <source>
        <dbReference type="ARBA" id="ARBA00023015"/>
    </source>
</evidence>
<dbReference type="CDD" id="cd06170">
    <property type="entry name" value="LuxR_C_like"/>
    <property type="match status" value="1"/>
</dbReference>
<dbReference type="InterPro" id="IPR016032">
    <property type="entry name" value="Sig_transdc_resp-reg_C-effctor"/>
</dbReference>
<dbReference type="AlphaFoldDB" id="K9EDX6"/>
<evidence type="ECO:0000313" key="8">
    <source>
        <dbReference type="EMBL" id="EKU94096.1"/>
    </source>
</evidence>
<feature type="modified residue" description="4-aspartylphosphate" evidence="5">
    <location>
        <position position="54"/>
    </location>
</feature>
<dbReference type="RefSeq" id="WP_003776848.1">
    <property type="nucleotide sequence ID" value="NZ_JH992957.1"/>
</dbReference>
<protein>
    <recommendedName>
        <fullName evidence="10">Response regulator receiver domain-containing protein</fullName>
    </recommendedName>
</protein>
<dbReference type="PANTHER" id="PTHR43214">
    <property type="entry name" value="TWO-COMPONENT RESPONSE REGULATOR"/>
    <property type="match status" value="1"/>
</dbReference>